<organism evidence="1 3">
    <name type="scientific">Gibberella zeae</name>
    <name type="common">Wheat head blight fungus</name>
    <name type="synonym">Fusarium graminearum</name>
    <dbReference type="NCBI Taxonomy" id="5518"/>
    <lineage>
        <taxon>Eukaryota</taxon>
        <taxon>Fungi</taxon>
        <taxon>Dikarya</taxon>
        <taxon>Ascomycota</taxon>
        <taxon>Pezizomycotina</taxon>
        <taxon>Sordariomycetes</taxon>
        <taxon>Hypocreomycetidae</taxon>
        <taxon>Hypocreales</taxon>
        <taxon>Nectriaceae</taxon>
        <taxon>Fusarium</taxon>
    </lineage>
</organism>
<proteinExistence type="predicted"/>
<evidence type="ECO:0000313" key="3">
    <source>
        <dbReference type="Proteomes" id="UP000746612"/>
    </source>
</evidence>
<gene>
    <name evidence="2" type="ORF">FUG_LOCUS580155</name>
    <name evidence="1" type="ORF">MDCFG202_LOCUS495069</name>
</gene>
<accession>A0A2H3FJR4</accession>
<dbReference type="EMBL" id="CAAKMV010000200">
    <property type="protein sequence ID" value="VIO64518.1"/>
    <property type="molecule type" value="Genomic_DNA"/>
</dbReference>
<reference evidence="2" key="1">
    <citation type="submission" date="2019-04" db="EMBL/GenBank/DDBJ databases">
        <authorList>
            <person name="Melise S."/>
            <person name="Noan J."/>
            <person name="Okalmin O."/>
        </authorList>
    </citation>
    <scope>NUCLEOTIDE SEQUENCE</scope>
    <source>
        <strain evidence="2">FN9</strain>
    </source>
</reference>
<dbReference type="EMBL" id="CAJPIJ010000177">
    <property type="protein sequence ID" value="CAG2003797.1"/>
    <property type="molecule type" value="Genomic_DNA"/>
</dbReference>
<name>A0A2H3FJR4_GIBZA</name>
<dbReference type="Proteomes" id="UP000746612">
    <property type="component" value="Unassembled WGS sequence"/>
</dbReference>
<evidence type="ECO:0000313" key="1">
    <source>
        <dbReference type="EMBL" id="CAG2003797.1"/>
    </source>
</evidence>
<dbReference type="AlphaFoldDB" id="A0A2H3FJR4"/>
<reference evidence="1" key="2">
    <citation type="submission" date="2021-03" db="EMBL/GenBank/DDBJ databases">
        <authorList>
            <person name="Alouane T."/>
            <person name="Langin T."/>
            <person name="Bonhomme L."/>
        </authorList>
    </citation>
    <scope>NUCLEOTIDE SEQUENCE</scope>
    <source>
        <strain evidence="1">MDC_Fg202</strain>
    </source>
</reference>
<protein>
    <submittedName>
        <fullName evidence="1">Uncharacterized protein</fullName>
    </submittedName>
</protein>
<sequence length="138" mass="15563">MIQEKLRDNPLPCRWAPHLVMATDDTCDATKCLSIPDRMKFISVYGKSIEHTIDILHHVYPKNNDEAGPIFRLRSYVAADQGAGYPLLNPTSIRERDENLSRALELNTLLNNARPPSISQPPPDSTEESFVVLFEQSS</sequence>
<evidence type="ECO:0000313" key="2">
    <source>
        <dbReference type="EMBL" id="VIO64518.1"/>
    </source>
</evidence>